<evidence type="ECO:0000256" key="1">
    <source>
        <dbReference type="ARBA" id="ARBA00023125"/>
    </source>
</evidence>
<dbReference type="Proteomes" id="UP000605848">
    <property type="component" value="Unassembled WGS sequence"/>
</dbReference>
<dbReference type="CDD" id="cd00338">
    <property type="entry name" value="Ser_Recombinase"/>
    <property type="match status" value="1"/>
</dbReference>
<dbReference type="GO" id="GO:0000150">
    <property type="term" value="F:DNA strand exchange activity"/>
    <property type="evidence" value="ECO:0007669"/>
    <property type="project" value="InterPro"/>
</dbReference>
<gene>
    <name evidence="4" type="ORF">JKG68_26775</name>
</gene>
<dbReference type="EMBL" id="JAEQMY010000088">
    <property type="protein sequence ID" value="MBL0407525.1"/>
    <property type="molecule type" value="Genomic_DNA"/>
</dbReference>
<evidence type="ECO:0000313" key="4">
    <source>
        <dbReference type="EMBL" id="MBL0407525.1"/>
    </source>
</evidence>
<dbReference type="InterPro" id="IPR011109">
    <property type="entry name" value="DNA_bind_recombinase_dom"/>
</dbReference>
<dbReference type="SMART" id="SM00857">
    <property type="entry name" value="Resolvase"/>
    <property type="match status" value="1"/>
</dbReference>
<dbReference type="InterPro" id="IPR050639">
    <property type="entry name" value="SSR_resolvase"/>
</dbReference>
<accession>A0A936ZK70</accession>
<organism evidence="4 5">
    <name type="scientific">Microvirga aerilata</name>
    <dbReference type="NCBI Taxonomy" id="670292"/>
    <lineage>
        <taxon>Bacteria</taxon>
        <taxon>Pseudomonadati</taxon>
        <taxon>Pseudomonadota</taxon>
        <taxon>Alphaproteobacteria</taxon>
        <taxon>Hyphomicrobiales</taxon>
        <taxon>Methylobacteriaceae</taxon>
        <taxon>Microvirga</taxon>
    </lineage>
</organism>
<dbReference type="PANTHER" id="PTHR30461:SF2">
    <property type="entry name" value="SERINE RECOMBINASE PINE-RELATED"/>
    <property type="match status" value="1"/>
</dbReference>
<dbReference type="InterPro" id="IPR036162">
    <property type="entry name" value="Resolvase-like_N_sf"/>
</dbReference>
<dbReference type="GO" id="GO:0003677">
    <property type="term" value="F:DNA binding"/>
    <property type="evidence" value="ECO:0007669"/>
    <property type="project" value="UniProtKB-KW"/>
</dbReference>
<keyword evidence="5" id="KW-1185">Reference proteome</keyword>
<dbReference type="Gene3D" id="3.40.50.1390">
    <property type="entry name" value="Resolvase, N-terminal catalytic domain"/>
    <property type="match status" value="1"/>
</dbReference>
<keyword evidence="1" id="KW-0238">DNA-binding</keyword>
<evidence type="ECO:0000256" key="2">
    <source>
        <dbReference type="ARBA" id="ARBA00023172"/>
    </source>
</evidence>
<comment type="caution">
    <text evidence="4">The sequence shown here is derived from an EMBL/GenBank/DDBJ whole genome shotgun (WGS) entry which is preliminary data.</text>
</comment>
<proteinExistence type="predicted"/>
<dbReference type="AlphaFoldDB" id="A0A936ZK70"/>
<dbReference type="InterPro" id="IPR006119">
    <property type="entry name" value="Resolv_N"/>
</dbReference>
<keyword evidence="2" id="KW-0233">DNA recombination</keyword>
<dbReference type="RefSeq" id="WP_202064856.1">
    <property type="nucleotide sequence ID" value="NZ_JAEQMY010000088.1"/>
</dbReference>
<evidence type="ECO:0000313" key="5">
    <source>
        <dbReference type="Proteomes" id="UP000605848"/>
    </source>
</evidence>
<feature type="domain" description="Resolvase/invertase-type recombinase catalytic" evidence="3">
    <location>
        <begin position="5"/>
        <end position="141"/>
    </location>
</feature>
<dbReference type="Pfam" id="PF07508">
    <property type="entry name" value="Recombinase"/>
    <property type="match status" value="1"/>
</dbReference>
<name>A0A936ZK70_9HYPH</name>
<dbReference type="PROSITE" id="PS51736">
    <property type="entry name" value="RECOMBINASES_3"/>
    <property type="match status" value="1"/>
</dbReference>
<evidence type="ECO:0000259" key="3">
    <source>
        <dbReference type="PROSITE" id="PS51736"/>
    </source>
</evidence>
<dbReference type="Pfam" id="PF00239">
    <property type="entry name" value="Resolvase"/>
    <property type="match status" value="1"/>
</dbReference>
<sequence>MHSRKFVAYYRVSTEKQGRSGLGLEAQQEAVRSYLNGGAWQLMAEVVEVESGKKNDRPRLAEALRLCRLQGAILIIAKLDRLARNVAFISNLMESGVEFTAVDFPQANRLTVHILAAVAEHEREMISRRTRDALAAAKARGKKLGGNRGKIHLVARKGALASAAVRSTKAKRRAADIGPIVADIQARGATSLRQIAAALNERHIRTARGKEWTATQVMRVLDRTGAGA</sequence>
<dbReference type="PANTHER" id="PTHR30461">
    <property type="entry name" value="DNA-INVERTASE FROM LAMBDOID PROPHAGE"/>
    <property type="match status" value="1"/>
</dbReference>
<protein>
    <submittedName>
        <fullName evidence="4">Recombinase family protein</fullName>
    </submittedName>
</protein>
<reference evidence="4" key="1">
    <citation type="submission" date="2021-01" db="EMBL/GenBank/DDBJ databases">
        <title>Microvirga sp.</title>
        <authorList>
            <person name="Kim M.K."/>
        </authorList>
    </citation>
    <scope>NUCLEOTIDE SEQUENCE</scope>
    <source>
        <strain evidence="4">5420S-16</strain>
    </source>
</reference>
<dbReference type="SUPFAM" id="SSF53041">
    <property type="entry name" value="Resolvase-like"/>
    <property type="match status" value="1"/>
</dbReference>